<keyword evidence="1" id="KW-1133">Transmembrane helix</keyword>
<protein>
    <submittedName>
        <fullName evidence="2">DUF2752 domain-containing protein</fullName>
    </submittedName>
</protein>
<keyword evidence="1" id="KW-0812">Transmembrane</keyword>
<evidence type="ECO:0000256" key="1">
    <source>
        <dbReference type="SAM" id="Phobius"/>
    </source>
</evidence>
<sequence>MLTKWFNTRLLDEYRSKLLWGTGLGLGAMVYLKVWLPVTNIGVPCVFHSLTGLDCPGCGMTRASLALLNGDLYQVFRFNPLIFFIAPLYIAFLIASKMQKRQLSQWLIVIMVISALAFGILRNVPFFDWLAPTVVS</sequence>
<dbReference type="Pfam" id="PF10825">
    <property type="entry name" value="DUF2752"/>
    <property type="match status" value="1"/>
</dbReference>
<accession>A0ABW5REL4</accession>
<dbReference type="Proteomes" id="UP001597497">
    <property type="component" value="Unassembled WGS sequence"/>
</dbReference>
<proteinExistence type="predicted"/>
<comment type="caution">
    <text evidence="2">The sequence shown here is derived from an EMBL/GenBank/DDBJ whole genome shotgun (WGS) entry which is preliminary data.</text>
</comment>
<evidence type="ECO:0000313" key="3">
    <source>
        <dbReference type="Proteomes" id="UP001597497"/>
    </source>
</evidence>
<feature type="transmembrane region" description="Helical" evidence="1">
    <location>
        <begin position="75"/>
        <end position="94"/>
    </location>
</feature>
<feature type="transmembrane region" description="Helical" evidence="1">
    <location>
        <begin position="106"/>
        <end position="127"/>
    </location>
</feature>
<dbReference type="EMBL" id="JBHUMM010000043">
    <property type="protein sequence ID" value="MFD2673249.1"/>
    <property type="molecule type" value="Genomic_DNA"/>
</dbReference>
<dbReference type="InterPro" id="IPR021215">
    <property type="entry name" value="DUF2752"/>
</dbReference>
<dbReference type="RefSeq" id="WP_379930810.1">
    <property type="nucleotide sequence ID" value="NZ_JBHUMM010000043.1"/>
</dbReference>
<organism evidence="2 3">
    <name type="scientific">Marinicrinis sediminis</name>
    <dbReference type="NCBI Taxonomy" id="1652465"/>
    <lineage>
        <taxon>Bacteria</taxon>
        <taxon>Bacillati</taxon>
        <taxon>Bacillota</taxon>
        <taxon>Bacilli</taxon>
        <taxon>Bacillales</taxon>
        <taxon>Paenibacillaceae</taxon>
    </lineage>
</organism>
<keyword evidence="3" id="KW-1185">Reference proteome</keyword>
<evidence type="ECO:0000313" key="2">
    <source>
        <dbReference type="EMBL" id="MFD2673249.1"/>
    </source>
</evidence>
<feature type="transmembrane region" description="Helical" evidence="1">
    <location>
        <begin position="18"/>
        <end position="36"/>
    </location>
</feature>
<gene>
    <name evidence="2" type="ORF">ACFSUC_16875</name>
</gene>
<keyword evidence="1" id="KW-0472">Membrane</keyword>
<reference evidence="3" key="1">
    <citation type="journal article" date="2019" name="Int. J. Syst. Evol. Microbiol.">
        <title>The Global Catalogue of Microorganisms (GCM) 10K type strain sequencing project: providing services to taxonomists for standard genome sequencing and annotation.</title>
        <authorList>
            <consortium name="The Broad Institute Genomics Platform"/>
            <consortium name="The Broad Institute Genome Sequencing Center for Infectious Disease"/>
            <person name="Wu L."/>
            <person name="Ma J."/>
        </authorList>
    </citation>
    <scope>NUCLEOTIDE SEQUENCE [LARGE SCALE GENOMIC DNA]</scope>
    <source>
        <strain evidence="3">KCTC 33676</strain>
    </source>
</reference>
<name>A0ABW5REL4_9BACL</name>